<reference evidence="7 8" key="1">
    <citation type="submission" date="2020-08" db="EMBL/GenBank/DDBJ databases">
        <title>Genomic Encyclopedia of Type Strains, Phase IV (KMG-IV): sequencing the most valuable type-strain genomes for metagenomic binning, comparative biology and taxonomic classification.</title>
        <authorList>
            <person name="Goeker M."/>
        </authorList>
    </citation>
    <scope>NUCLEOTIDE SEQUENCE [LARGE SCALE GENOMIC DNA]</scope>
    <source>
        <strain evidence="7 8">DSM 103526</strain>
    </source>
</reference>
<dbReference type="EMBL" id="JACHEN010000004">
    <property type="protein sequence ID" value="MBB6214889.1"/>
    <property type="molecule type" value="Genomic_DNA"/>
</dbReference>
<evidence type="ECO:0000256" key="5">
    <source>
        <dbReference type="ARBA" id="ARBA00022842"/>
    </source>
</evidence>
<dbReference type="CDD" id="cd00685">
    <property type="entry name" value="Trans_IPPS_HT"/>
    <property type="match status" value="1"/>
</dbReference>
<evidence type="ECO:0000256" key="2">
    <source>
        <dbReference type="ARBA" id="ARBA00006706"/>
    </source>
</evidence>
<dbReference type="SFLD" id="SFLDS00005">
    <property type="entry name" value="Isoprenoid_Synthase_Type_I"/>
    <property type="match status" value="1"/>
</dbReference>
<dbReference type="GO" id="GO:0000010">
    <property type="term" value="F:heptaprenyl diphosphate synthase activity"/>
    <property type="evidence" value="ECO:0007669"/>
    <property type="project" value="UniProtKB-EC"/>
</dbReference>
<name>A0A841KXI4_9FIRM</name>
<dbReference type="GO" id="GO:0008299">
    <property type="term" value="P:isoprenoid biosynthetic process"/>
    <property type="evidence" value="ECO:0007669"/>
    <property type="project" value="InterPro"/>
</dbReference>
<comment type="cofactor">
    <cofactor evidence="1">
        <name>Mg(2+)</name>
        <dbReference type="ChEBI" id="CHEBI:18420"/>
    </cofactor>
</comment>
<protein>
    <submittedName>
        <fullName evidence="7">Heptaprenyl diphosphate synthase</fullName>
        <ecNumber evidence="7">2.5.1.30</ecNumber>
    </submittedName>
</protein>
<dbReference type="Proteomes" id="UP000579281">
    <property type="component" value="Unassembled WGS sequence"/>
</dbReference>
<comment type="caution">
    <text evidence="7">The sequence shown here is derived from an EMBL/GenBank/DDBJ whole genome shotgun (WGS) entry which is preliminary data.</text>
</comment>
<dbReference type="PANTHER" id="PTHR12001">
    <property type="entry name" value="GERANYLGERANYL PYROPHOSPHATE SYNTHASE"/>
    <property type="match status" value="1"/>
</dbReference>
<dbReference type="GO" id="GO:0046872">
    <property type="term" value="F:metal ion binding"/>
    <property type="evidence" value="ECO:0007669"/>
    <property type="project" value="UniProtKB-KW"/>
</dbReference>
<dbReference type="InterPro" id="IPR000092">
    <property type="entry name" value="Polyprenyl_synt"/>
</dbReference>
<proteinExistence type="inferred from homology"/>
<keyword evidence="3 6" id="KW-0808">Transferase</keyword>
<dbReference type="PANTHER" id="PTHR12001:SF69">
    <property type="entry name" value="ALL TRANS-POLYPRENYL-DIPHOSPHATE SYNTHASE PDSS1"/>
    <property type="match status" value="1"/>
</dbReference>
<comment type="similarity">
    <text evidence="2 6">Belongs to the FPP/GGPP synthase family.</text>
</comment>
<dbReference type="PROSITE" id="PS00444">
    <property type="entry name" value="POLYPRENYL_SYNTHASE_2"/>
    <property type="match status" value="1"/>
</dbReference>
<evidence type="ECO:0000256" key="1">
    <source>
        <dbReference type="ARBA" id="ARBA00001946"/>
    </source>
</evidence>
<sequence>MSYWSKYPDIEKEMEKVEELLEQSVKSRRKIAEDASLDLLKAGGKRIRPALTIISAQYGNYDSNKIVPMAAALELFHMATLIHDDIIDNAKSRRGIETAQSKYGKDIAVYTGDYLFSKAFLLAAKVSNGEKIIHLSKFIKAICEGEIEQYASKFDHSTSISTYLKRIKYKTALLFALCCQIGAETAECDVKTSRNLRRFGMSLGTAFQLKDDLLDVTSEDAIVGKPTGNDILEGIYTLPLLYTIKQSEYHKEVLALLNKNNFTKKDITEIIYFIHKSNGIDRTRKMEERYYQKALDSLDGLACYPNTQILIDLVSSMRDRIK</sequence>
<dbReference type="RefSeq" id="WP_184308686.1">
    <property type="nucleotide sequence ID" value="NZ_JACHEN010000004.1"/>
</dbReference>
<evidence type="ECO:0000256" key="4">
    <source>
        <dbReference type="ARBA" id="ARBA00022723"/>
    </source>
</evidence>
<evidence type="ECO:0000256" key="3">
    <source>
        <dbReference type="ARBA" id="ARBA00022679"/>
    </source>
</evidence>
<dbReference type="PROSITE" id="PS00723">
    <property type="entry name" value="POLYPRENYL_SYNTHASE_1"/>
    <property type="match status" value="1"/>
</dbReference>
<dbReference type="InterPro" id="IPR008949">
    <property type="entry name" value="Isoprenoid_synthase_dom_sf"/>
</dbReference>
<dbReference type="AlphaFoldDB" id="A0A841KXI4"/>
<dbReference type="EC" id="2.5.1.30" evidence="7"/>
<dbReference type="Pfam" id="PF00348">
    <property type="entry name" value="polyprenyl_synt"/>
    <property type="match status" value="1"/>
</dbReference>
<accession>A0A841KXI4</accession>
<keyword evidence="8" id="KW-1185">Reference proteome</keyword>
<keyword evidence="4" id="KW-0479">Metal-binding</keyword>
<dbReference type="InterPro" id="IPR033749">
    <property type="entry name" value="Polyprenyl_synt_CS"/>
</dbReference>
<evidence type="ECO:0000313" key="7">
    <source>
        <dbReference type="EMBL" id="MBB6214889.1"/>
    </source>
</evidence>
<organism evidence="7 8">
    <name type="scientific">Anaerosolibacter carboniphilus</name>
    <dbReference type="NCBI Taxonomy" id="1417629"/>
    <lineage>
        <taxon>Bacteria</taxon>
        <taxon>Bacillati</taxon>
        <taxon>Bacillota</taxon>
        <taxon>Clostridia</taxon>
        <taxon>Peptostreptococcales</taxon>
        <taxon>Thermotaleaceae</taxon>
        <taxon>Anaerosolibacter</taxon>
    </lineage>
</organism>
<evidence type="ECO:0000313" key="8">
    <source>
        <dbReference type="Proteomes" id="UP000579281"/>
    </source>
</evidence>
<evidence type="ECO:0000256" key="6">
    <source>
        <dbReference type="RuleBase" id="RU004466"/>
    </source>
</evidence>
<dbReference type="Gene3D" id="1.10.600.10">
    <property type="entry name" value="Farnesyl Diphosphate Synthase"/>
    <property type="match status" value="1"/>
</dbReference>
<keyword evidence="5" id="KW-0460">Magnesium</keyword>
<dbReference type="SUPFAM" id="SSF48576">
    <property type="entry name" value="Terpenoid synthases"/>
    <property type="match status" value="1"/>
</dbReference>
<gene>
    <name evidence="7" type="ORF">HNQ80_000974</name>
</gene>